<evidence type="ECO:0000256" key="4">
    <source>
        <dbReference type="SAM" id="MobiDB-lite"/>
    </source>
</evidence>
<keyword evidence="7" id="KW-1185">Reference proteome</keyword>
<dbReference type="InterPro" id="IPR006433">
    <property type="entry name" value="Prohead_protease"/>
</dbReference>
<dbReference type="InterPro" id="IPR054613">
    <property type="entry name" value="Peptidase_S78_dom"/>
</dbReference>
<name>A0ABU7KD77_9ACTN</name>
<dbReference type="GO" id="GO:0008233">
    <property type="term" value="F:peptidase activity"/>
    <property type="evidence" value="ECO:0007669"/>
    <property type="project" value="UniProtKB-KW"/>
</dbReference>
<evidence type="ECO:0000313" key="7">
    <source>
        <dbReference type="Proteomes" id="UP001356095"/>
    </source>
</evidence>
<evidence type="ECO:0000259" key="5">
    <source>
        <dbReference type="Pfam" id="PF04586"/>
    </source>
</evidence>
<feature type="region of interest" description="Disordered" evidence="4">
    <location>
        <begin position="188"/>
        <end position="227"/>
    </location>
</feature>
<proteinExistence type="predicted"/>
<feature type="domain" description="Prohead serine protease" evidence="5">
    <location>
        <begin position="22"/>
        <end position="167"/>
    </location>
</feature>
<dbReference type="RefSeq" id="WP_330093955.1">
    <property type="nucleotide sequence ID" value="NZ_JAUZMY010000026.1"/>
</dbReference>
<feature type="compositionally biased region" description="Low complexity" evidence="4">
    <location>
        <begin position="208"/>
        <end position="225"/>
    </location>
</feature>
<evidence type="ECO:0000313" key="6">
    <source>
        <dbReference type="EMBL" id="MEE2040186.1"/>
    </source>
</evidence>
<reference evidence="6 7" key="1">
    <citation type="submission" date="2023-08" db="EMBL/GenBank/DDBJ databases">
        <authorList>
            <person name="Girao M."/>
            <person name="Carvalho M.F."/>
        </authorList>
    </citation>
    <scope>NUCLEOTIDE SEQUENCE [LARGE SCALE GENOMIC DNA]</scope>
    <source>
        <strain evidence="6 7">CT-R113</strain>
    </source>
</reference>
<gene>
    <name evidence="6" type="ORF">Q8791_23495</name>
</gene>
<evidence type="ECO:0000256" key="2">
    <source>
        <dbReference type="ARBA" id="ARBA00022670"/>
    </source>
</evidence>
<organism evidence="6 7">
    <name type="scientific">Nocardiopsis codii</name>
    <dbReference type="NCBI Taxonomy" id="3065942"/>
    <lineage>
        <taxon>Bacteria</taxon>
        <taxon>Bacillati</taxon>
        <taxon>Actinomycetota</taxon>
        <taxon>Actinomycetes</taxon>
        <taxon>Streptosporangiales</taxon>
        <taxon>Nocardiopsidaceae</taxon>
        <taxon>Nocardiopsis</taxon>
    </lineage>
</organism>
<evidence type="ECO:0000256" key="3">
    <source>
        <dbReference type="ARBA" id="ARBA00022801"/>
    </source>
</evidence>
<accession>A0ABU7KD77</accession>
<dbReference type="GO" id="GO:0006508">
    <property type="term" value="P:proteolysis"/>
    <property type="evidence" value="ECO:0007669"/>
    <property type="project" value="UniProtKB-KW"/>
</dbReference>
<keyword evidence="2 6" id="KW-0645">Protease</keyword>
<dbReference type="EMBL" id="JAUZMY010000026">
    <property type="protein sequence ID" value="MEE2040186.1"/>
    <property type="molecule type" value="Genomic_DNA"/>
</dbReference>
<dbReference type="NCBIfam" id="TIGR01543">
    <property type="entry name" value="proheadase_HK97"/>
    <property type="match status" value="1"/>
</dbReference>
<dbReference type="Pfam" id="PF04586">
    <property type="entry name" value="Peptidase_S78"/>
    <property type="match status" value="1"/>
</dbReference>
<feature type="region of interest" description="Disordered" evidence="4">
    <location>
        <begin position="240"/>
        <end position="293"/>
    </location>
</feature>
<evidence type="ECO:0000256" key="1">
    <source>
        <dbReference type="ARBA" id="ARBA00022612"/>
    </source>
</evidence>
<keyword evidence="1" id="KW-1188">Viral release from host cell</keyword>
<sequence>MMRTKSVPVQIKAAGAHEGTEDGVVEAIVATYDKDSVGDKIAPGAFEKTLEAWKSSEDPIPFIWSHDWSNPDAHIGVIEEAKETPEGLWIKARLDLEEPFAAKVYRLLKGRRVKQFSFGYEVSEGAFVDLKNDDGSRTGYYELRELKLFEAGPCLVGANQNTSLGTVKTAEVGLTEERVRAIVAEALASKSTAPDDGPEPAPDPAPTPAAADPEPTEPQTTPPAEWDAIVSTLAALSDQVKHLTDQLSQQPTPAPAPDATDDTPEGKSAADEPPAPDPLRAQLADLTAHLADL</sequence>
<dbReference type="Proteomes" id="UP001356095">
    <property type="component" value="Unassembled WGS sequence"/>
</dbReference>
<protein>
    <submittedName>
        <fullName evidence="6">HK97 family phage prohead protease</fullName>
    </submittedName>
</protein>
<comment type="caution">
    <text evidence="6">The sequence shown here is derived from an EMBL/GenBank/DDBJ whole genome shotgun (WGS) entry which is preliminary data.</text>
</comment>
<keyword evidence="3" id="KW-0378">Hydrolase</keyword>